<feature type="transmembrane region" description="Helical" evidence="5">
    <location>
        <begin position="220"/>
        <end position="237"/>
    </location>
</feature>
<evidence type="ECO:0000256" key="3">
    <source>
        <dbReference type="ARBA" id="ARBA00022989"/>
    </source>
</evidence>
<dbReference type="AlphaFoldDB" id="A0A1V9YXH2"/>
<dbReference type="InterPro" id="IPR013122">
    <property type="entry name" value="PKD1_2_channel"/>
</dbReference>
<evidence type="ECO:0000313" key="9">
    <source>
        <dbReference type="Proteomes" id="UP000243579"/>
    </source>
</evidence>
<feature type="transmembrane region" description="Helical" evidence="5">
    <location>
        <begin position="413"/>
        <end position="434"/>
    </location>
</feature>
<dbReference type="Pfam" id="PF08016">
    <property type="entry name" value="PKD_channel"/>
    <property type="match status" value="1"/>
</dbReference>
<feature type="transmembrane region" description="Helical" evidence="5">
    <location>
        <begin position="306"/>
        <end position="329"/>
    </location>
</feature>
<reference evidence="8 9" key="1">
    <citation type="journal article" date="2014" name="Genome Biol. Evol.">
        <title>The secreted proteins of Achlya hypogyna and Thraustotheca clavata identify the ancestral oomycete secretome and reveal gene acquisitions by horizontal gene transfer.</title>
        <authorList>
            <person name="Misner I."/>
            <person name="Blouin N."/>
            <person name="Leonard G."/>
            <person name="Richards T.A."/>
            <person name="Lane C.E."/>
        </authorList>
    </citation>
    <scope>NUCLEOTIDE SEQUENCE [LARGE SCALE GENOMIC DNA]</scope>
    <source>
        <strain evidence="8 9">ATCC 48635</strain>
    </source>
</reference>
<feature type="domain" description="Polycystin cation channel PKD1/PKD2" evidence="7">
    <location>
        <begin position="223"/>
        <end position="438"/>
    </location>
</feature>
<feature type="transmembrane region" description="Helical" evidence="5">
    <location>
        <begin position="349"/>
        <end position="371"/>
    </location>
</feature>
<sequence>MAATWLWIFRCSVHALLVVCLTLHADQVDNHLQEYTRGLADELWALLSGQDANRAHALELYTTDDSIAHVHQVVENYFLVPDVALGRFRVARCTTDDASDMGMPCPALRLQHSLTAPLQIQRYYELRRANESSWPVGLRYDSPVEASRAFFDALISMELSLRLESRPPRRALALSHPSPEYTNWNVSFAYDLTAQGQIHGAMVARRLLPSLTVAVAPSDFVVRYAVFIVLAIVYQVIHSSARSESSRSQVLELVHLCDTVPSRTNLVTILAHLYSVEPWFTVVSCMNVATVAVSCQAWQYAGHLAYFEQLTLTFASICGVAWLSSLRYLHANARFYILGLTLRRGLPRVVQFLLGVGPLFVGYVLFGTVVFGSQVPRFQGLTTTATTLFAIANGDEVRLTFDSLAATPVLGQVYLYSYIMLFTYVVLMVCIGIIEDAFFSSAFPTLWKQPKGDAGLSAETWARIRRLVEDETQLEAPHFAAVQAAILDRVRTRLPDDDAEAKSH</sequence>
<comment type="caution">
    <text evidence="8">The sequence shown here is derived from an EMBL/GenBank/DDBJ whole genome shotgun (WGS) entry which is preliminary data.</text>
</comment>
<dbReference type="PANTHER" id="PTHR12127">
    <property type="entry name" value="MUCOLIPIN"/>
    <property type="match status" value="1"/>
</dbReference>
<dbReference type="Gene3D" id="1.10.287.70">
    <property type="match status" value="1"/>
</dbReference>
<keyword evidence="3 5" id="KW-1133">Transmembrane helix</keyword>
<keyword evidence="6" id="KW-0732">Signal</keyword>
<feature type="signal peptide" evidence="6">
    <location>
        <begin position="1"/>
        <end position="15"/>
    </location>
</feature>
<evidence type="ECO:0000256" key="6">
    <source>
        <dbReference type="SAM" id="SignalP"/>
    </source>
</evidence>
<dbReference type="Proteomes" id="UP000243579">
    <property type="component" value="Unassembled WGS sequence"/>
</dbReference>
<evidence type="ECO:0000256" key="4">
    <source>
        <dbReference type="ARBA" id="ARBA00023136"/>
    </source>
</evidence>
<dbReference type="GO" id="GO:0016020">
    <property type="term" value="C:membrane"/>
    <property type="evidence" value="ECO:0007669"/>
    <property type="project" value="UniProtKB-SubCell"/>
</dbReference>
<dbReference type="GO" id="GO:0072345">
    <property type="term" value="F:NAADP-sensitive calcium-release channel activity"/>
    <property type="evidence" value="ECO:0007669"/>
    <property type="project" value="TreeGrafter"/>
</dbReference>
<dbReference type="InterPro" id="IPR039031">
    <property type="entry name" value="Mucolipin"/>
</dbReference>
<keyword evidence="2 5" id="KW-0812">Transmembrane</keyword>
<keyword evidence="4 5" id="KW-0472">Membrane</keyword>
<evidence type="ECO:0000256" key="5">
    <source>
        <dbReference type="SAM" id="Phobius"/>
    </source>
</evidence>
<keyword evidence="9" id="KW-1185">Reference proteome</keyword>
<evidence type="ECO:0000256" key="2">
    <source>
        <dbReference type="ARBA" id="ARBA00022692"/>
    </source>
</evidence>
<comment type="subcellular location">
    <subcellularLocation>
        <location evidence="1">Membrane</location>
        <topology evidence="1">Multi-pass membrane protein</topology>
    </subcellularLocation>
</comment>
<accession>A0A1V9YXH2</accession>
<feature type="chain" id="PRO_5013161942" description="Polycystin cation channel PKD1/PKD2 domain-containing protein" evidence="6">
    <location>
        <begin position="16"/>
        <end position="504"/>
    </location>
</feature>
<evidence type="ECO:0000256" key="1">
    <source>
        <dbReference type="ARBA" id="ARBA00004141"/>
    </source>
</evidence>
<proteinExistence type="predicted"/>
<protein>
    <recommendedName>
        <fullName evidence="7">Polycystin cation channel PKD1/PKD2 domain-containing protein</fullName>
    </recommendedName>
</protein>
<gene>
    <name evidence="8" type="ORF">ACHHYP_05510</name>
</gene>
<dbReference type="EMBL" id="JNBR01000626">
    <property type="protein sequence ID" value="OQR90446.1"/>
    <property type="molecule type" value="Genomic_DNA"/>
</dbReference>
<organism evidence="8 9">
    <name type="scientific">Achlya hypogyna</name>
    <name type="common">Oomycete</name>
    <name type="synonym">Protoachlya hypogyna</name>
    <dbReference type="NCBI Taxonomy" id="1202772"/>
    <lineage>
        <taxon>Eukaryota</taxon>
        <taxon>Sar</taxon>
        <taxon>Stramenopiles</taxon>
        <taxon>Oomycota</taxon>
        <taxon>Saprolegniomycetes</taxon>
        <taxon>Saprolegniales</taxon>
        <taxon>Achlyaceae</taxon>
        <taxon>Achlya</taxon>
    </lineage>
</organism>
<evidence type="ECO:0000259" key="7">
    <source>
        <dbReference type="Pfam" id="PF08016"/>
    </source>
</evidence>
<evidence type="ECO:0000313" key="8">
    <source>
        <dbReference type="EMBL" id="OQR90446.1"/>
    </source>
</evidence>
<dbReference type="PANTHER" id="PTHR12127:SF7">
    <property type="entry name" value="SD02261P"/>
    <property type="match status" value="1"/>
</dbReference>
<name>A0A1V9YXH2_ACHHY</name>
<dbReference type="OrthoDB" id="263481at2759"/>